<feature type="transmembrane region" description="Helical" evidence="1">
    <location>
        <begin position="322"/>
        <end position="353"/>
    </location>
</feature>
<organism evidence="2 3">
    <name type="scientific">Thalassotalea agarivorans</name>
    <name type="common">Thalassomonas agarivorans</name>
    <dbReference type="NCBI Taxonomy" id="349064"/>
    <lineage>
        <taxon>Bacteria</taxon>
        <taxon>Pseudomonadati</taxon>
        <taxon>Pseudomonadota</taxon>
        <taxon>Gammaproteobacteria</taxon>
        <taxon>Alteromonadales</taxon>
        <taxon>Colwelliaceae</taxon>
        <taxon>Thalassotalea</taxon>
    </lineage>
</organism>
<dbReference type="EMBL" id="FOHK01000001">
    <property type="protein sequence ID" value="SES62837.1"/>
    <property type="molecule type" value="Genomic_DNA"/>
</dbReference>
<protein>
    <recommendedName>
        <fullName evidence="4">O-antigen ligase like membrane protein</fullName>
    </recommendedName>
</protein>
<keyword evidence="1" id="KW-0472">Membrane</keyword>
<dbReference type="AlphaFoldDB" id="A0A1H9Y291"/>
<feature type="transmembrane region" description="Helical" evidence="1">
    <location>
        <begin position="95"/>
        <end position="118"/>
    </location>
</feature>
<feature type="transmembrane region" description="Helical" evidence="1">
    <location>
        <begin position="14"/>
        <end position="30"/>
    </location>
</feature>
<keyword evidence="1" id="KW-0812">Transmembrane</keyword>
<dbReference type="STRING" id="349064.SAMN05660429_00034"/>
<feature type="transmembrane region" description="Helical" evidence="1">
    <location>
        <begin position="295"/>
        <end position="316"/>
    </location>
</feature>
<gene>
    <name evidence="2" type="ORF">SAMN05660429_00034</name>
</gene>
<keyword evidence="1" id="KW-1133">Transmembrane helix</keyword>
<evidence type="ECO:0008006" key="4">
    <source>
        <dbReference type="Google" id="ProtNLM"/>
    </source>
</evidence>
<feature type="transmembrane region" description="Helical" evidence="1">
    <location>
        <begin position="65"/>
        <end position="83"/>
    </location>
</feature>
<proteinExistence type="predicted"/>
<sequence length="359" mass="40049">MASFLVTAPEGESTFVYLYNLLLLTLIAFLNRSFPSSLNKNVLVFSFVLLSAYAIRISTDSLFQFINLAIVVLVSILFVNLLRKQKSLIIASINIALLFNVSVFFIQFLVWVTFGSIIDFYGYIMPWEVVGYSVYEDIGLFRATGIHNEPGTYATVITILTFWYIILAPTKLVTPVLAMSTVALTSSGTGIVFSGLFFSLLFVNFLQNKKGVLKNIILISIICLLGYLVLFLTPIGEYLYWRFISGDVDHSSGTVGLKYDAMRFLVESTESRQLLGSGSFLNDCLYCKSINDTGLIFNIIFQLGLVGFVLLAYLIYKTITLQVFSIGLVVVVLLSKLPISSPVIIISLFILCFKKYEST</sequence>
<evidence type="ECO:0000313" key="2">
    <source>
        <dbReference type="EMBL" id="SES62837.1"/>
    </source>
</evidence>
<feature type="transmembrane region" description="Helical" evidence="1">
    <location>
        <begin position="42"/>
        <end position="59"/>
    </location>
</feature>
<dbReference type="Proteomes" id="UP000199308">
    <property type="component" value="Unassembled WGS sequence"/>
</dbReference>
<feature type="transmembrane region" description="Helical" evidence="1">
    <location>
        <begin position="182"/>
        <end position="206"/>
    </location>
</feature>
<accession>A0A1H9Y291</accession>
<name>A0A1H9Y291_THASX</name>
<reference evidence="2 3" key="1">
    <citation type="submission" date="2016-10" db="EMBL/GenBank/DDBJ databases">
        <authorList>
            <person name="de Groot N.N."/>
        </authorList>
    </citation>
    <scope>NUCLEOTIDE SEQUENCE [LARGE SCALE GENOMIC DNA]</scope>
    <source>
        <strain evidence="2 3">DSM 19706</strain>
    </source>
</reference>
<keyword evidence="3" id="KW-1185">Reference proteome</keyword>
<evidence type="ECO:0000313" key="3">
    <source>
        <dbReference type="Proteomes" id="UP000199308"/>
    </source>
</evidence>
<evidence type="ECO:0000256" key="1">
    <source>
        <dbReference type="SAM" id="Phobius"/>
    </source>
</evidence>
<feature type="transmembrane region" description="Helical" evidence="1">
    <location>
        <begin position="151"/>
        <end position="170"/>
    </location>
</feature>
<feature type="transmembrane region" description="Helical" evidence="1">
    <location>
        <begin position="212"/>
        <end position="232"/>
    </location>
</feature>